<reference evidence="1 2" key="1">
    <citation type="submission" date="2020-05" db="EMBL/GenBank/DDBJ databases">
        <title>Genome Sequencing of Type Strains.</title>
        <authorList>
            <person name="Lemaire J.F."/>
            <person name="Inderbitzin P."/>
            <person name="Gregorio O.A."/>
            <person name="Collins S.B."/>
            <person name="Wespe N."/>
            <person name="Knight-Connoni V."/>
        </authorList>
    </citation>
    <scope>NUCLEOTIDE SEQUENCE [LARGE SCALE GENOMIC DNA]</scope>
    <source>
        <strain evidence="1 2">LMG 21957</strain>
    </source>
</reference>
<name>A0A7Y6C2C8_9BACL</name>
<keyword evidence="2" id="KW-1185">Reference proteome</keyword>
<dbReference type="RefSeq" id="WP_175398376.1">
    <property type="nucleotide sequence ID" value="NZ_JABMCB010000201.1"/>
</dbReference>
<evidence type="ECO:0000313" key="2">
    <source>
        <dbReference type="Proteomes" id="UP000526125"/>
    </source>
</evidence>
<gene>
    <name evidence="1" type="ORF">HP552_26735</name>
</gene>
<dbReference type="AlphaFoldDB" id="A0A7Y6C2C8"/>
<accession>A0A7Y6C2C8</accession>
<sequence length="143" mass="16919">MKYTHLKNLIHADLVEYKEVEGMKLILRFRIHRDSNEQNYSELIDVKGGSLIDQDDERFPLIEIEFDSYIGFSIRSESYTLKDEYEEFEGKIFRTFKRSRYLDYIKLATFASDEHPGPYKHYGVAGLNHIVDIISSDVPYIRI</sequence>
<evidence type="ECO:0000313" key="1">
    <source>
        <dbReference type="EMBL" id="NUU78813.1"/>
    </source>
</evidence>
<protein>
    <submittedName>
        <fullName evidence="1">Uncharacterized protein</fullName>
    </submittedName>
</protein>
<dbReference type="Proteomes" id="UP000526125">
    <property type="component" value="Unassembled WGS sequence"/>
</dbReference>
<proteinExistence type="predicted"/>
<organism evidence="1 2">
    <name type="scientific">Paenibacillus xylanilyticus</name>
    <dbReference type="NCBI Taxonomy" id="248903"/>
    <lineage>
        <taxon>Bacteria</taxon>
        <taxon>Bacillati</taxon>
        <taxon>Bacillota</taxon>
        <taxon>Bacilli</taxon>
        <taxon>Bacillales</taxon>
        <taxon>Paenibacillaceae</taxon>
        <taxon>Paenibacillus</taxon>
    </lineage>
</organism>
<dbReference type="EMBL" id="JABMCB010000201">
    <property type="protein sequence ID" value="NUU78813.1"/>
    <property type="molecule type" value="Genomic_DNA"/>
</dbReference>
<comment type="caution">
    <text evidence="1">The sequence shown here is derived from an EMBL/GenBank/DDBJ whole genome shotgun (WGS) entry which is preliminary data.</text>
</comment>